<reference evidence="3 4" key="1">
    <citation type="submission" date="2018-08" db="EMBL/GenBank/DDBJ databases">
        <authorList>
            <person name="Lee Y."/>
            <person name="Kakembo D."/>
        </authorList>
    </citation>
    <scope>NUCLEOTIDE SEQUENCE [LARGE SCALE GENOMIC DNA]</scope>
    <source>
        <strain evidence="3 4">JBCS1880</strain>
    </source>
</reference>
<evidence type="ECO:0000313" key="4">
    <source>
        <dbReference type="Proteomes" id="UP000258127"/>
    </source>
</evidence>
<feature type="domain" description="PoNi N-terminal" evidence="1">
    <location>
        <begin position="7"/>
        <end position="131"/>
    </location>
</feature>
<evidence type="ECO:0000313" key="3">
    <source>
        <dbReference type="EMBL" id="AXO90936.1"/>
    </source>
</evidence>
<organism evidence="3 4">
    <name type="scientific">Pseudomonas parafulva</name>
    <dbReference type="NCBI Taxonomy" id="157782"/>
    <lineage>
        <taxon>Bacteria</taxon>
        <taxon>Pseudomonadati</taxon>
        <taxon>Pseudomonadota</taxon>
        <taxon>Gammaproteobacteria</taxon>
        <taxon>Pseudomonadales</taxon>
        <taxon>Pseudomonadaceae</taxon>
        <taxon>Pseudomonas</taxon>
    </lineage>
</organism>
<feature type="domain" description="PoNi C-terminal" evidence="2">
    <location>
        <begin position="140"/>
        <end position="261"/>
    </location>
</feature>
<dbReference type="InterPro" id="IPR015025">
    <property type="entry name" value="PoNi_C"/>
</dbReference>
<protein>
    <submittedName>
        <fullName evidence="3">DUF1911 domain-containing protein</fullName>
    </submittedName>
</protein>
<keyword evidence="4" id="KW-1185">Reference proteome</keyword>
<gene>
    <name evidence="3" type="ORF">DZC75_21370</name>
</gene>
<dbReference type="AlphaFoldDB" id="A0AAI8KG40"/>
<dbReference type="Proteomes" id="UP000258127">
    <property type="component" value="Chromosome"/>
</dbReference>
<name>A0AAI8KG40_9PSED</name>
<dbReference type="Gene3D" id="1.10.3920.10">
    <property type="entry name" value="PA2201 C-terminal domain-like"/>
    <property type="match status" value="1"/>
</dbReference>
<dbReference type="InterPro" id="IPR028983">
    <property type="entry name" value="PA2201-like_C"/>
</dbReference>
<dbReference type="Pfam" id="PF08929">
    <property type="entry name" value="PoNi_C"/>
    <property type="match status" value="1"/>
</dbReference>
<proteinExistence type="predicted"/>
<evidence type="ECO:0000259" key="1">
    <source>
        <dbReference type="Pfam" id="PF08928"/>
    </source>
</evidence>
<dbReference type="InterPro" id="IPR015024">
    <property type="entry name" value="PoNi_N"/>
</dbReference>
<dbReference type="EMBL" id="CP031641">
    <property type="protein sequence ID" value="AXO90936.1"/>
    <property type="molecule type" value="Genomic_DNA"/>
</dbReference>
<dbReference type="Pfam" id="PF08928">
    <property type="entry name" value="PoNi_N"/>
    <property type="match status" value="1"/>
</dbReference>
<sequence length="293" mass="33714">MIRANRGDSAYWKGWVTYGEESICQAKMHASTSPGDPSYEPQYLFTLMQKHLHQMLRLYSAGNAVAQMTAYFPALLDAWDRSKRLGAEQWDEDEQYTRNAWRVNYDHYIVCFWLVGLALALEIPDQQWEQLLTLVGNEGEDRLLDRIIASRSPQRRIGDVLLYPKPYARLLKAIDDQPDQRASALLDFVRHWYGEVGAGARSGVGKQATAFKHPYWYRYGDENFEGGAYFGRWCVEAVAAVKAFGLDDRLCLGQKHYPQALLHPETLPAQQSLEAKPEERRGFWSRLFNRKSG</sequence>
<evidence type="ECO:0000259" key="2">
    <source>
        <dbReference type="Pfam" id="PF08929"/>
    </source>
</evidence>
<accession>A0AAI8KG40</accession>
<dbReference type="SUPFAM" id="SSF140731">
    <property type="entry name" value="PA2201 C-terminal domain-like"/>
    <property type="match status" value="1"/>
</dbReference>